<dbReference type="InterPro" id="IPR002401">
    <property type="entry name" value="Cyt_P450_E_grp-I"/>
</dbReference>
<keyword evidence="4 9" id="KW-0349">Heme</keyword>
<evidence type="ECO:0000256" key="6">
    <source>
        <dbReference type="ARBA" id="ARBA00023002"/>
    </source>
</evidence>
<comment type="caution">
    <text evidence="11">The sequence shown here is derived from an EMBL/GenBank/DDBJ whole genome shotgun (WGS) entry which is preliminary data.</text>
</comment>
<accession>A0A1Q3EHG0</accession>
<reference evidence="11 12" key="2">
    <citation type="submission" date="2017-02" db="EMBL/GenBank/DDBJ databases">
        <title>A genome survey and senescence transcriptome analysis in Lentinula edodes.</title>
        <authorList>
            <person name="Sakamoto Y."/>
            <person name="Nakade K."/>
            <person name="Sato S."/>
            <person name="Yoshida Y."/>
            <person name="Miyazaki K."/>
            <person name="Natsume S."/>
            <person name="Konno N."/>
        </authorList>
    </citation>
    <scope>NUCLEOTIDE SEQUENCE [LARGE SCALE GENOMIC DNA]</scope>
    <source>
        <strain evidence="11 12">NBRC 111202</strain>
    </source>
</reference>
<protein>
    <submittedName>
        <fullName evidence="11">Cytochrome P450</fullName>
    </submittedName>
</protein>
<evidence type="ECO:0000256" key="4">
    <source>
        <dbReference type="ARBA" id="ARBA00022617"/>
    </source>
</evidence>
<evidence type="ECO:0000256" key="8">
    <source>
        <dbReference type="ARBA" id="ARBA00023033"/>
    </source>
</evidence>
<dbReference type="PROSITE" id="PS00086">
    <property type="entry name" value="CYTOCHROME_P450"/>
    <property type="match status" value="1"/>
</dbReference>
<dbReference type="GO" id="GO:0020037">
    <property type="term" value="F:heme binding"/>
    <property type="evidence" value="ECO:0007669"/>
    <property type="project" value="InterPro"/>
</dbReference>
<keyword evidence="7 9" id="KW-0408">Iron</keyword>
<dbReference type="AlphaFoldDB" id="A0A1Q3EHG0"/>
<dbReference type="STRING" id="5353.A0A1Q3EHG0"/>
<comment type="cofactor">
    <cofactor evidence="1 9">
        <name>heme</name>
        <dbReference type="ChEBI" id="CHEBI:30413"/>
    </cofactor>
</comment>
<keyword evidence="8 10" id="KW-0503">Monooxygenase</keyword>
<dbReference type="PANTHER" id="PTHR46300">
    <property type="entry name" value="P450, PUTATIVE (EUROFUNG)-RELATED-RELATED"/>
    <property type="match status" value="1"/>
</dbReference>
<dbReference type="Proteomes" id="UP000188533">
    <property type="component" value="Unassembled WGS sequence"/>
</dbReference>
<evidence type="ECO:0000256" key="1">
    <source>
        <dbReference type="ARBA" id="ARBA00001971"/>
    </source>
</evidence>
<evidence type="ECO:0000256" key="3">
    <source>
        <dbReference type="ARBA" id="ARBA00010617"/>
    </source>
</evidence>
<dbReference type="InterPro" id="IPR017972">
    <property type="entry name" value="Cyt_P450_CS"/>
</dbReference>
<keyword evidence="6 10" id="KW-0560">Oxidoreductase</keyword>
<feature type="binding site" description="axial binding residue" evidence="9">
    <location>
        <position position="493"/>
    </location>
    <ligand>
        <name>heme</name>
        <dbReference type="ChEBI" id="CHEBI:30413"/>
    </ligand>
    <ligandPart>
        <name>Fe</name>
        <dbReference type="ChEBI" id="CHEBI:18248"/>
    </ligandPart>
</feature>
<dbReference type="GO" id="GO:0004497">
    <property type="term" value="F:monooxygenase activity"/>
    <property type="evidence" value="ECO:0007669"/>
    <property type="project" value="UniProtKB-KW"/>
</dbReference>
<evidence type="ECO:0000256" key="5">
    <source>
        <dbReference type="ARBA" id="ARBA00022723"/>
    </source>
</evidence>
<dbReference type="InterPro" id="IPR036396">
    <property type="entry name" value="Cyt_P450_sf"/>
</dbReference>
<comment type="pathway">
    <text evidence="2">Secondary metabolite biosynthesis.</text>
</comment>
<evidence type="ECO:0000313" key="12">
    <source>
        <dbReference type="Proteomes" id="UP000188533"/>
    </source>
</evidence>
<evidence type="ECO:0000256" key="10">
    <source>
        <dbReference type="RuleBase" id="RU000461"/>
    </source>
</evidence>
<dbReference type="EMBL" id="BDGU01000332">
    <property type="protein sequence ID" value="GAW06632.1"/>
    <property type="molecule type" value="Genomic_DNA"/>
</dbReference>
<dbReference type="CDD" id="cd11065">
    <property type="entry name" value="CYP64-like"/>
    <property type="match status" value="1"/>
</dbReference>
<keyword evidence="5 9" id="KW-0479">Metal-binding</keyword>
<dbReference type="Gene3D" id="1.10.630.10">
    <property type="entry name" value="Cytochrome P450"/>
    <property type="match status" value="1"/>
</dbReference>
<proteinExistence type="inferred from homology"/>
<evidence type="ECO:0000256" key="9">
    <source>
        <dbReference type="PIRSR" id="PIRSR602401-1"/>
    </source>
</evidence>
<dbReference type="PANTHER" id="PTHR46300:SF7">
    <property type="entry name" value="P450, PUTATIVE (EUROFUNG)-RELATED"/>
    <property type="match status" value="1"/>
</dbReference>
<evidence type="ECO:0000256" key="7">
    <source>
        <dbReference type="ARBA" id="ARBA00023004"/>
    </source>
</evidence>
<organism evidence="11 12">
    <name type="scientific">Lentinula edodes</name>
    <name type="common">Shiitake mushroom</name>
    <name type="synonym">Lentinus edodes</name>
    <dbReference type="NCBI Taxonomy" id="5353"/>
    <lineage>
        <taxon>Eukaryota</taxon>
        <taxon>Fungi</taxon>
        <taxon>Dikarya</taxon>
        <taxon>Basidiomycota</taxon>
        <taxon>Agaricomycotina</taxon>
        <taxon>Agaricomycetes</taxon>
        <taxon>Agaricomycetidae</taxon>
        <taxon>Agaricales</taxon>
        <taxon>Marasmiineae</taxon>
        <taxon>Omphalotaceae</taxon>
        <taxon>Lentinula</taxon>
    </lineage>
</organism>
<evidence type="ECO:0000256" key="2">
    <source>
        <dbReference type="ARBA" id="ARBA00005179"/>
    </source>
</evidence>
<dbReference type="SUPFAM" id="SSF48264">
    <property type="entry name" value="Cytochrome P450"/>
    <property type="match status" value="1"/>
</dbReference>
<name>A0A1Q3EHG0_LENED</name>
<comment type="similarity">
    <text evidence="3 10">Belongs to the cytochrome P450 family.</text>
</comment>
<dbReference type="Pfam" id="PF00067">
    <property type="entry name" value="p450"/>
    <property type="match status" value="1"/>
</dbReference>
<dbReference type="GO" id="GO:0016705">
    <property type="term" value="F:oxidoreductase activity, acting on paired donors, with incorporation or reduction of molecular oxygen"/>
    <property type="evidence" value="ECO:0007669"/>
    <property type="project" value="InterPro"/>
</dbReference>
<dbReference type="InterPro" id="IPR001128">
    <property type="entry name" value="Cyt_P450"/>
</dbReference>
<gene>
    <name evidence="11" type="ORF">LENED_008570</name>
</gene>
<reference evidence="11 12" key="1">
    <citation type="submission" date="2016-08" db="EMBL/GenBank/DDBJ databases">
        <authorList>
            <consortium name="Lentinula edodes genome sequencing consortium"/>
            <person name="Sakamoto Y."/>
            <person name="Nakade K."/>
            <person name="Sato S."/>
            <person name="Yoshida Y."/>
            <person name="Miyazaki K."/>
            <person name="Natsume S."/>
            <person name="Konno N."/>
        </authorList>
    </citation>
    <scope>NUCLEOTIDE SEQUENCE [LARGE SCALE GENOMIC DNA]</scope>
    <source>
        <strain evidence="11 12">NBRC 111202</strain>
    </source>
</reference>
<dbReference type="InterPro" id="IPR050364">
    <property type="entry name" value="Cytochrome_P450_fung"/>
</dbReference>
<sequence length="559" mass="63507">MVKNAYVTAFLQLGHELDIEHRNNNVIRTTLGRKEQFLLDVDSDIYSDLFLQARCNWIQKNSVILHSLPLPPGPRKLPLLGSSLDMPMTDQHIVFAQWAEKFDSDILHLKVVGGNCIVLSSYEAAMDLLDKRSSIYSSRPRVTMLQDLIGWEGDLVYLPYGNAWKAHRKLLHQEFHPSDSSAYRPHHKKALRLFLNNLIETPEEWLRHIQQMTRSIILAVAYGIHVQVKDDPSIIAAEEMFAVLNTAGIPGSFLVDVFPLLKHIPTWFPGASFKRRAQEWYDIRNETITPPFLKVKQAMANGNAEDCFSLRCLANAQSPDPRPDHLSEEEEMIKQTAGSMYEGGADTGITALRTFLLAMMCFPDVQCEAQEELDRDCRGCLFSEFCNRRPLDFFCSIIRWQAIVPLSVPHQVDTEDTYKGYYIPKGSTIMPNVWAILRDKKTYGPTAHMFNPKRWLLKTDSNETGHCAEAQWRLNPDMRDPVGITFGFGRRVCPGKHMGLASFQMNVASLLHSFNITPTLDDNGHVVNLEIEYVSGLLNGPVPFECSIKPRSEKHIAVQ</sequence>
<keyword evidence="12" id="KW-1185">Reference proteome</keyword>
<evidence type="ECO:0000313" key="11">
    <source>
        <dbReference type="EMBL" id="GAW06632.1"/>
    </source>
</evidence>
<dbReference type="PRINTS" id="PR00463">
    <property type="entry name" value="EP450I"/>
</dbReference>
<dbReference type="GO" id="GO:0005506">
    <property type="term" value="F:iron ion binding"/>
    <property type="evidence" value="ECO:0007669"/>
    <property type="project" value="InterPro"/>
</dbReference>